<protein>
    <submittedName>
        <fullName evidence="2">Uncharacterized protein</fullName>
    </submittedName>
</protein>
<sequence>MLENTGDSTKRQPSSRNRAFNKRQSRDHFDRTTDNGEKDGSFSNSNIVALDRGGFSGTNNSNNNTENLISGNVSVNGSNISEAVKLMTDRWAAAMHSHNDQSLHVTERAVVYSSSGGGSVWGSSKLAYQPSVVDFLAELGQAIRRANTNQVNVES</sequence>
<proteinExistence type="evidence at transcript level"/>
<dbReference type="PANTHER" id="PTHR36032:SF1">
    <property type="entry name" value="PHOSPHOPANTOTHENATE--CYSTEINE LIGASE 2"/>
    <property type="match status" value="1"/>
</dbReference>
<name>A9NQ22_PICSI</name>
<organism evidence="2">
    <name type="scientific">Picea sitchensis</name>
    <name type="common">Sitka spruce</name>
    <name type="synonym">Pinus sitchensis</name>
    <dbReference type="NCBI Taxonomy" id="3332"/>
    <lineage>
        <taxon>Eukaryota</taxon>
        <taxon>Viridiplantae</taxon>
        <taxon>Streptophyta</taxon>
        <taxon>Embryophyta</taxon>
        <taxon>Tracheophyta</taxon>
        <taxon>Spermatophyta</taxon>
        <taxon>Pinopsida</taxon>
        <taxon>Pinidae</taxon>
        <taxon>Conifers I</taxon>
        <taxon>Pinales</taxon>
        <taxon>Pinaceae</taxon>
        <taxon>Picea</taxon>
    </lineage>
</organism>
<dbReference type="OMA" id="PNQRNRA"/>
<evidence type="ECO:0000256" key="1">
    <source>
        <dbReference type="SAM" id="MobiDB-lite"/>
    </source>
</evidence>
<feature type="compositionally biased region" description="Basic and acidic residues" evidence="1">
    <location>
        <begin position="24"/>
        <end position="40"/>
    </location>
</feature>
<feature type="compositionally biased region" description="Polar residues" evidence="1">
    <location>
        <begin position="1"/>
        <end position="18"/>
    </location>
</feature>
<dbReference type="PANTHER" id="PTHR36032">
    <property type="entry name" value="PHOSPHOPANTOTHENATE--CYSTEINE LIGASE 2"/>
    <property type="match status" value="1"/>
</dbReference>
<evidence type="ECO:0000313" key="2">
    <source>
        <dbReference type="EMBL" id="ABK22733.1"/>
    </source>
</evidence>
<dbReference type="AlphaFoldDB" id="A9NQ22"/>
<accession>A9NQ22</accession>
<reference evidence="2" key="1">
    <citation type="journal article" date="2008" name="BMC Genomics">
        <title>A conifer genomics resource of 200,000 spruce (Picea spp.) ESTs and 6,464 high-quality, sequence-finished full-length cDNAs for Sitka spruce (Picea sitchensis).</title>
        <authorList>
            <person name="Ralph S.G."/>
            <person name="Chun H.J."/>
            <person name="Kolosova N."/>
            <person name="Cooper D."/>
            <person name="Oddy C."/>
            <person name="Ritland C.E."/>
            <person name="Kirkpatrick R."/>
            <person name="Moore R."/>
            <person name="Barber S."/>
            <person name="Holt R.A."/>
            <person name="Jones S.J."/>
            <person name="Marra M.A."/>
            <person name="Douglas C.J."/>
            <person name="Ritland K."/>
            <person name="Bohlmann J."/>
        </authorList>
    </citation>
    <scope>NUCLEOTIDE SEQUENCE</scope>
    <source>
        <tissue evidence="2">Bark</tissue>
    </source>
</reference>
<dbReference type="EMBL" id="EF083385">
    <property type="protein sequence ID" value="ABK22733.1"/>
    <property type="molecule type" value="mRNA"/>
</dbReference>
<feature type="region of interest" description="Disordered" evidence="1">
    <location>
        <begin position="1"/>
        <end position="45"/>
    </location>
</feature>